<evidence type="ECO:0000259" key="8">
    <source>
        <dbReference type="PROSITE" id="PS50975"/>
    </source>
</evidence>
<keyword evidence="11" id="KW-1185">Reference proteome</keyword>
<dbReference type="EMBL" id="KQ435969">
    <property type="protein sequence ID" value="KOX67840.1"/>
    <property type="molecule type" value="Genomic_DNA"/>
</dbReference>
<evidence type="ECO:0000256" key="5">
    <source>
        <dbReference type="ARBA" id="ARBA00023267"/>
    </source>
</evidence>
<dbReference type="Pfam" id="PF00289">
    <property type="entry name" value="Biotin_carb_N"/>
    <property type="match status" value="1"/>
</dbReference>
<keyword evidence="4 6" id="KW-0067">ATP-binding</keyword>
<organism evidence="10 11">
    <name type="scientific">Melipona quadrifasciata</name>
    <dbReference type="NCBI Taxonomy" id="166423"/>
    <lineage>
        <taxon>Eukaryota</taxon>
        <taxon>Metazoa</taxon>
        <taxon>Ecdysozoa</taxon>
        <taxon>Arthropoda</taxon>
        <taxon>Hexapoda</taxon>
        <taxon>Insecta</taxon>
        <taxon>Pterygota</taxon>
        <taxon>Neoptera</taxon>
        <taxon>Endopterygota</taxon>
        <taxon>Hymenoptera</taxon>
        <taxon>Apocrita</taxon>
        <taxon>Aculeata</taxon>
        <taxon>Apoidea</taxon>
        <taxon>Anthophila</taxon>
        <taxon>Apidae</taxon>
        <taxon>Melipona</taxon>
    </lineage>
</organism>
<dbReference type="SUPFAM" id="SSF51246">
    <property type="entry name" value="Rudiment single hybrid motif"/>
    <property type="match status" value="1"/>
</dbReference>
<comment type="cofactor">
    <cofactor evidence="1">
        <name>biotin</name>
        <dbReference type="ChEBI" id="CHEBI:57586"/>
    </cofactor>
</comment>
<dbReference type="FunFam" id="3.40.50.20:FF:000010">
    <property type="entry name" value="Propionyl-CoA carboxylase subunit alpha"/>
    <property type="match status" value="1"/>
</dbReference>
<evidence type="ECO:0000256" key="3">
    <source>
        <dbReference type="ARBA" id="ARBA00022741"/>
    </source>
</evidence>
<dbReference type="InterPro" id="IPR016185">
    <property type="entry name" value="PreATP-grasp_dom_sf"/>
</dbReference>
<dbReference type="PANTHER" id="PTHR18866:SF33">
    <property type="entry name" value="METHYLCROTONOYL-COA CARBOXYLASE SUBUNIT ALPHA, MITOCHONDRIAL-RELATED"/>
    <property type="match status" value="1"/>
</dbReference>
<dbReference type="OrthoDB" id="196847at2759"/>
<dbReference type="PANTHER" id="PTHR18866">
    <property type="entry name" value="CARBOXYLASE:PYRUVATE/ACETYL-COA/PROPIONYL-COA CARBOXYLASE"/>
    <property type="match status" value="1"/>
</dbReference>
<dbReference type="GO" id="GO:0005739">
    <property type="term" value="C:mitochondrion"/>
    <property type="evidence" value="ECO:0007669"/>
    <property type="project" value="TreeGrafter"/>
</dbReference>
<dbReference type="GO" id="GO:0046872">
    <property type="term" value="F:metal ion binding"/>
    <property type="evidence" value="ECO:0007669"/>
    <property type="project" value="InterPro"/>
</dbReference>
<dbReference type="InterPro" id="IPR000089">
    <property type="entry name" value="Biotin_lipoyl"/>
</dbReference>
<dbReference type="Gene3D" id="3.30.470.20">
    <property type="entry name" value="ATP-grasp fold, B domain"/>
    <property type="match status" value="2"/>
</dbReference>
<gene>
    <name evidence="10" type="ORF">WN51_06885</name>
</gene>
<dbReference type="Gene3D" id="2.40.50.100">
    <property type="match status" value="1"/>
</dbReference>
<accession>A0A0M8ZNE9</accession>
<dbReference type="PROSITE" id="PS50979">
    <property type="entry name" value="BC"/>
    <property type="match status" value="1"/>
</dbReference>
<proteinExistence type="predicted"/>
<dbReference type="CDD" id="cd06850">
    <property type="entry name" value="biotinyl_domain"/>
    <property type="match status" value="1"/>
</dbReference>
<evidence type="ECO:0000313" key="11">
    <source>
        <dbReference type="Proteomes" id="UP000053105"/>
    </source>
</evidence>
<dbReference type="SUPFAM" id="SSF51230">
    <property type="entry name" value="Single hybrid motif"/>
    <property type="match status" value="1"/>
</dbReference>
<dbReference type="InterPro" id="IPR050856">
    <property type="entry name" value="Biotin_carboxylase_complex"/>
</dbReference>
<dbReference type="PROSITE" id="PS50968">
    <property type="entry name" value="BIOTINYL_LIPOYL"/>
    <property type="match status" value="1"/>
</dbReference>
<evidence type="ECO:0000259" key="7">
    <source>
        <dbReference type="PROSITE" id="PS50968"/>
    </source>
</evidence>
<dbReference type="InterPro" id="IPR005481">
    <property type="entry name" value="BC-like_N"/>
</dbReference>
<dbReference type="InterPro" id="IPR011054">
    <property type="entry name" value="Rudment_hybrid_motif"/>
</dbReference>
<dbReference type="Gene3D" id="3.30.700.40">
    <property type="match status" value="1"/>
</dbReference>
<dbReference type="PROSITE" id="PS00867">
    <property type="entry name" value="CPSASE_2"/>
    <property type="match status" value="1"/>
</dbReference>
<dbReference type="SUPFAM" id="SSF52440">
    <property type="entry name" value="PreATP-grasp domain"/>
    <property type="match status" value="1"/>
</dbReference>
<dbReference type="PROSITE" id="PS50975">
    <property type="entry name" value="ATP_GRASP"/>
    <property type="match status" value="1"/>
</dbReference>
<dbReference type="Pfam" id="PF00364">
    <property type="entry name" value="Biotin_lipoyl"/>
    <property type="match status" value="1"/>
</dbReference>
<dbReference type="GO" id="GO:0004485">
    <property type="term" value="F:methylcrotonoyl-CoA carboxylase activity"/>
    <property type="evidence" value="ECO:0007669"/>
    <property type="project" value="TreeGrafter"/>
</dbReference>
<evidence type="ECO:0000256" key="2">
    <source>
        <dbReference type="ARBA" id="ARBA00022598"/>
    </source>
</evidence>
<dbReference type="GO" id="GO:0005524">
    <property type="term" value="F:ATP binding"/>
    <property type="evidence" value="ECO:0007669"/>
    <property type="project" value="UniProtKB-UniRule"/>
</dbReference>
<dbReference type="AlphaFoldDB" id="A0A0M8ZNE9"/>
<evidence type="ECO:0000259" key="9">
    <source>
        <dbReference type="PROSITE" id="PS50979"/>
    </source>
</evidence>
<dbReference type="STRING" id="166423.A0A0M8ZNE9"/>
<dbReference type="Proteomes" id="UP000053105">
    <property type="component" value="Unassembled WGS sequence"/>
</dbReference>
<dbReference type="InterPro" id="IPR011761">
    <property type="entry name" value="ATP-grasp"/>
</dbReference>
<reference evidence="10 11" key="1">
    <citation type="submission" date="2015-07" db="EMBL/GenBank/DDBJ databases">
        <title>The genome of Melipona quadrifasciata.</title>
        <authorList>
            <person name="Pan H."/>
            <person name="Kapheim K."/>
        </authorList>
    </citation>
    <scope>NUCLEOTIDE SEQUENCE [LARGE SCALE GENOMIC DNA]</scope>
    <source>
        <strain evidence="10">0111107301</strain>
        <tissue evidence="10">Whole body</tissue>
    </source>
</reference>
<dbReference type="Pfam" id="PF02785">
    <property type="entry name" value="Biotin_carb_C"/>
    <property type="match status" value="1"/>
</dbReference>
<evidence type="ECO:0000313" key="10">
    <source>
        <dbReference type="EMBL" id="KOX67840.1"/>
    </source>
</evidence>
<feature type="domain" description="Biotin carboxylation" evidence="9">
    <location>
        <begin position="22"/>
        <end position="436"/>
    </location>
</feature>
<evidence type="ECO:0000256" key="6">
    <source>
        <dbReference type="PROSITE-ProRule" id="PRU00409"/>
    </source>
</evidence>
<dbReference type="InterPro" id="IPR011764">
    <property type="entry name" value="Biotin_carboxylation_dom"/>
</dbReference>
<dbReference type="FunFam" id="3.30.1490.20:FF:000003">
    <property type="entry name" value="acetyl-CoA carboxylase isoform X1"/>
    <property type="match status" value="1"/>
</dbReference>
<sequence length="643" mass="71690">MLRCSMLISHRSLHISKVTSGRFNKILIANRGEIACRVARTAKRLGVKTVAVYSDVDKDSLHVEQADEAYCIGPAPSNQSYLRQDKIISVAKKSKCQAIHPGYGFLSENAEFAELCQKENITFIGPSADAIKNMGIKSTSKDMMIKAGIPVIAGYHGDAQSNESLLLEAKKIGFPLMIKAVCGGGGKGMRIALKESEFIEALESAKTESEKAFGDSAILLEQYINNPRHIEVQIFADKHGNVVHMFERDCSIQRRHQKIIEEAPAPGIPENLRLDLGATAVRAAKAVGYVGAGTVEFIMDCDQNSFYFMEMNTRLQVEHPITEAITGLDLEPRRNFLPGAGKLLYMRIPEANNETIRVETGVREKDEVSVHYDPMIAKLIVWGKNREEALAILKSKLNDYNIAGLNTNIEFIKDLCSHSNFRQGQIHTGFIEEHFQELFRKLHVPNEVVAQAALALILYEDTHSLRSSFTTSDPFSPFATETGLRLNHTLTRTFSFNVCDDDIKVEVRYVEPEVYSMRINQIGPWRRVTGTLKKKENSLELCTENREWQFNIPPIKFLRDLTKCQIKVDPCKALSPIPGSVEKLCVTKGDAVKIGDALLVINAMKMEHIVRASINGIVEDVLCSTGDNVPKDKILIKLTQSVS</sequence>
<name>A0A0M8ZNE9_9HYME</name>
<keyword evidence="2" id="KW-0436">Ligase</keyword>
<protein>
    <submittedName>
        <fullName evidence="10">Methylcrotonoyl-CoA carboxylase subunit alpha, mitochondrial</fullName>
    </submittedName>
</protein>
<dbReference type="SMART" id="SM00878">
    <property type="entry name" value="Biotin_carb_C"/>
    <property type="match status" value="1"/>
</dbReference>
<keyword evidence="3 6" id="KW-0547">Nucleotide-binding</keyword>
<feature type="domain" description="Lipoyl-binding" evidence="7">
    <location>
        <begin position="563"/>
        <end position="639"/>
    </location>
</feature>
<dbReference type="Pfam" id="PF02786">
    <property type="entry name" value="CPSase_L_D2"/>
    <property type="match status" value="1"/>
</dbReference>
<dbReference type="InterPro" id="IPR011053">
    <property type="entry name" value="Single_hybrid_motif"/>
</dbReference>
<keyword evidence="5" id="KW-0092">Biotin</keyword>
<evidence type="ECO:0000256" key="4">
    <source>
        <dbReference type="ARBA" id="ARBA00022840"/>
    </source>
</evidence>
<dbReference type="PROSITE" id="PS00188">
    <property type="entry name" value="BIOTIN"/>
    <property type="match status" value="1"/>
</dbReference>
<dbReference type="InterPro" id="IPR005479">
    <property type="entry name" value="CPAse_ATP-bd"/>
</dbReference>
<dbReference type="InterPro" id="IPR001882">
    <property type="entry name" value="Biotin_BS"/>
</dbReference>
<feature type="domain" description="ATP-grasp" evidence="8">
    <location>
        <begin position="141"/>
        <end position="339"/>
    </location>
</feature>
<dbReference type="SUPFAM" id="SSF56059">
    <property type="entry name" value="Glutathione synthetase ATP-binding domain-like"/>
    <property type="match status" value="1"/>
</dbReference>
<evidence type="ECO:0000256" key="1">
    <source>
        <dbReference type="ARBA" id="ARBA00001953"/>
    </source>
</evidence>
<dbReference type="InterPro" id="IPR005482">
    <property type="entry name" value="Biotin_COase_C"/>
</dbReference>